<dbReference type="PANTHER" id="PTHR10048">
    <property type="entry name" value="PHOSPHATIDYLINOSITOL KINASE"/>
    <property type="match status" value="1"/>
</dbReference>
<evidence type="ECO:0000256" key="2">
    <source>
        <dbReference type="ARBA" id="ARBA00022723"/>
    </source>
</evidence>
<dbReference type="GO" id="GO:0016303">
    <property type="term" value="F:1-phosphatidylinositol-3-kinase activity"/>
    <property type="evidence" value="ECO:0007669"/>
    <property type="project" value="TreeGrafter"/>
</dbReference>
<dbReference type="InterPro" id="IPR013083">
    <property type="entry name" value="Znf_RING/FYVE/PHD"/>
</dbReference>
<evidence type="ECO:0000256" key="3">
    <source>
        <dbReference type="ARBA" id="ARBA00022771"/>
    </source>
</evidence>
<keyword evidence="1" id="KW-0808">Transferase</keyword>
<dbReference type="GO" id="GO:0048015">
    <property type="term" value="P:phosphatidylinositol-mediated signaling"/>
    <property type="evidence" value="ECO:0007669"/>
    <property type="project" value="TreeGrafter"/>
</dbReference>
<evidence type="ECO:0000259" key="7">
    <source>
        <dbReference type="PROSITE" id="PS50290"/>
    </source>
</evidence>
<feature type="domain" description="FYVE-type" evidence="6">
    <location>
        <begin position="21"/>
        <end position="100"/>
    </location>
</feature>
<feature type="domain" description="PI3K/PI4K catalytic" evidence="7">
    <location>
        <begin position="394"/>
        <end position="677"/>
    </location>
</feature>
<dbReference type="SUPFAM" id="SSF56112">
    <property type="entry name" value="Protein kinase-like (PK-like)"/>
    <property type="match status" value="1"/>
</dbReference>
<evidence type="ECO:0000256" key="5">
    <source>
        <dbReference type="ARBA" id="ARBA00022833"/>
    </source>
</evidence>
<dbReference type="InterPro" id="IPR042236">
    <property type="entry name" value="PI3K_accessory_sf"/>
</dbReference>
<reference evidence="8" key="2">
    <citation type="journal article" date="2018" name="Nat. Commun.">
        <title>Tailed giant Tupanvirus possesses the most complete translational apparatus of the known virosphere.</title>
        <authorList>
            <person name="Abrahao J."/>
            <person name="Silva L."/>
            <person name="Silva L.S."/>
            <person name="Khalil J.Y.B."/>
            <person name="Rodrigues R."/>
            <person name="Arantes T."/>
            <person name="Assis F."/>
            <person name="Boratto P."/>
            <person name="Andrade M."/>
            <person name="Kroon E.G."/>
            <person name="Ribeiro B."/>
            <person name="Bergier I."/>
            <person name="Seligmann H."/>
            <person name="Ghigo E."/>
            <person name="Colson P."/>
            <person name="Levasseur A."/>
            <person name="Kroemer G."/>
            <person name="Raoult D."/>
            <person name="La Scola B."/>
        </authorList>
    </citation>
    <scope>NUCLEOTIDE SEQUENCE [LARGE SCALE GENOMIC DNA]</scope>
    <source>
        <strain evidence="8">Soda lake</strain>
    </source>
</reference>
<dbReference type="InterPro" id="IPR015433">
    <property type="entry name" value="PI3/4_kinase"/>
</dbReference>
<sequence>MNEDLAASIAIKNKNNVWINDNMVKECQKCQSQFSFWNRKHHCRRCGMIFCYSCVNNYIVIPEFITDRPEPADFWNISYYITSLKGPEVKVCKECYDQIKEKTAAYERIVRIFDNPISIDKIKELSQSNSDVKDHYFDHLRNIQYYLPNHRYSEIDKKLLRVNAPYFSGHSKYLVHLIKSIDWSGAATLMNRSHLLNSSLSLSTIVNANSENLQFIISVINGEKIKKCSELYCTRTCQEQLSCDDCVNILYSCVGNLPDQLVEYLFGIIMNTPEQVILCHLSFFVTLIKNNSTNKLLQTLLFRLLNQSLKTIYHTYWFLNNAKETANEREMRNIKAFIELFDAMLVKQMHREYMFYVGLVNNLDDPKRYLENEFDRYKPISLPYEPTFKLVNVDVDSIIVKSSYTKPVIIPFEIKEYTNTENEETEEVFTERIKLLFKKESVMNDVTVLNLMTLCDIILKEHLDANFGVVVYPTMPLTANSGMIEIVDKADTIHAINSKKKTLLQHVVERNEDKIIGDVLDRYMYSLVSYTLHSYFIGLGDRHLQNIMITDDGAIFHIDFGFILGTDAYPLTATDIKLNSGMLDVIGGSDGTRYKAYLDMCSRGVILLRKYFNMFFILLSQDVKFRERHIEKFVMSRFQPRQNDSVVVKELMSVIENSNNAYSDYIRDFFHYHKQEGTVQNGVAKVFRNAFGAVKSFSNSH</sequence>
<dbReference type="Gene3D" id="3.30.1010.10">
    <property type="entry name" value="Phosphatidylinositol 3-kinase Catalytic Subunit, Chain A, domain 4"/>
    <property type="match status" value="1"/>
</dbReference>
<evidence type="ECO:0000259" key="6">
    <source>
        <dbReference type="PROSITE" id="PS50178"/>
    </source>
</evidence>
<dbReference type="SMART" id="SM00064">
    <property type="entry name" value="FYVE"/>
    <property type="match status" value="1"/>
</dbReference>
<dbReference type="EMBL" id="KY523104">
    <property type="protein sequence ID" value="QKU34718.1"/>
    <property type="molecule type" value="Genomic_DNA"/>
</dbReference>
<dbReference type="InterPro" id="IPR011011">
    <property type="entry name" value="Znf_FYVE_PHD"/>
</dbReference>
<dbReference type="GeneID" id="80518127"/>
<dbReference type="Pfam" id="PF00454">
    <property type="entry name" value="PI3_PI4_kinase"/>
    <property type="match status" value="1"/>
</dbReference>
<dbReference type="InterPro" id="IPR000306">
    <property type="entry name" value="Znf_FYVE"/>
</dbReference>
<dbReference type="Pfam" id="PF01363">
    <property type="entry name" value="FYVE"/>
    <property type="match status" value="1"/>
</dbReference>
<dbReference type="RefSeq" id="YP_010781363.1">
    <property type="nucleotide sequence ID" value="NC_075039.1"/>
</dbReference>
<dbReference type="PROSITE" id="PS50178">
    <property type="entry name" value="ZF_FYVE"/>
    <property type="match status" value="1"/>
</dbReference>
<dbReference type="GO" id="GO:0034271">
    <property type="term" value="C:phosphatidylinositol 3-kinase complex, class III, type I"/>
    <property type="evidence" value="ECO:0007669"/>
    <property type="project" value="TreeGrafter"/>
</dbReference>
<dbReference type="InterPro" id="IPR011009">
    <property type="entry name" value="Kinase-like_dom_sf"/>
</dbReference>
<dbReference type="KEGG" id="vg:80518127"/>
<dbReference type="InterPro" id="IPR036940">
    <property type="entry name" value="PI3/4_kinase_cat_sf"/>
</dbReference>
<dbReference type="SMART" id="SM00146">
    <property type="entry name" value="PI3Kc"/>
    <property type="match status" value="1"/>
</dbReference>
<dbReference type="GO" id="GO:0006897">
    <property type="term" value="P:endocytosis"/>
    <property type="evidence" value="ECO:0007669"/>
    <property type="project" value="TreeGrafter"/>
</dbReference>
<keyword evidence="3" id="KW-0863">Zinc-finger</keyword>
<proteinExistence type="predicted"/>
<dbReference type="SUPFAM" id="SSF57903">
    <property type="entry name" value="FYVE/PHD zinc finger"/>
    <property type="match status" value="1"/>
</dbReference>
<protein>
    <submittedName>
        <fullName evidence="8">Phosphoinositide 3-kinase</fullName>
    </submittedName>
</protein>
<keyword evidence="5" id="KW-0862">Zinc</keyword>
<evidence type="ECO:0000313" key="8">
    <source>
        <dbReference type="EMBL" id="QKU34718.1"/>
    </source>
</evidence>
<keyword evidence="2" id="KW-0479">Metal-binding</keyword>
<dbReference type="InterPro" id="IPR017455">
    <property type="entry name" value="Znf_FYVE-rel"/>
</dbReference>
<dbReference type="Gene3D" id="3.30.40.10">
    <property type="entry name" value="Zinc/RING finger domain, C3HC4 (zinc finger)"/>
    <property type="match status" value="1"/>
</dbReference>
<dbReference type="GO" id="GO:0034272">
    <property type="term" value="C:phosphatidylinositol 3-kinase complex, class III, type II"/>
    <property type="evidence" value="ECO:0007669"/>
    <property type="project" value="TreeGrafter"/>
</dbReference>
<reference evidence="8" key="1">
    <citation type="submission" date="2017-01" db="EMBL/GenBank/DDBJ databases">
        <authorList>
            <person name="Assis F.L."/>
            <person name="Abrahao J.S."/>
            <person name="Silva L."/>
            <person name="Khalil J.B."/>
            <person name="Rodrigues R."/>
            <person name="Silva L.S."/>
            <person name="Arantes T."/>
            <person name="Boratto P."/>
            <person name="Andrade M."/>
            <person name="Kroon E.G."/>
            <person name="Ribeiro B."/>
            <person name="Bergier I."/>
            <person name="Seligmann H."/>
            <person name="Ghigo E."/>
            <person name="Colson P."/>
            <person name="Levasseur A."/>
            <person name="Raoult D."/>
            <person name="Scola B.L."/>
        </authorList>
    </citation>
    <scope>NUCLEOTIDE SEQUENCE</scope>
    <source>
        <strain evidence="8">Soda lake</strain>
    </source>
</reference>
<dbReference type="PROSITE" id="PS50290">
    <property type="entry name" value="PI3_4_KINASE_3"/>
    <property type="match status" value="1"/>
</dbReference>
<dbReference type="Gene3D" id="1.10.1070.11">
    <property type="entry name" value="Phosphatidylinositol 3-/4-kinase, catalytic domain"/>
    <property type="match status" value="1"/>
</dbReference>
<accession>A0A6N1NSR3</accession>
<organism evidence="8">
    <name type="scientific">Tupanvirus soda lake</name>
    <dbReference type="NCBI Taxonomy" id="2126985"/>
    <lineage>
        <taxon>Viruses</taxon>
        <taxon>Varidnaviria</taxon>
        <taxon>Bamfordvirae</taxon>
        <taxon>Nucleocytoviricota</taxon>
        <taxon>Megaviricetes</taxon>
        <taxon>Imitervirales</taxon>
        <taxon>Mimiviridae</taxon>
        <taxon>Megamimivirinae</taxon>
        <taxon>Tupanvirus</taxon>
        <taxon>Tupanvirus salinum</taxon>
    </lineage>
</organism>
<evidence type="ECO:0000256" key="1">
    <source>
        <dbReference type="ARBA" id="ARBA00022679"/>
    </source>
</evidence>
<name>A0A6N1NSR3_9VIRU</name>
<dbReference type="InterPro" id="IPR000403">
    <property type="entry name" value="PI3/4_kinase_cat_dom"/>
</dbReference>
<keyword evidence="4 8" id="KW-0418">Kinase</keyword>
<evidence type="ECO:0000256" key="4">
    <source>
        <dbReference type="ARBA" id="ARBA00022777"/>
    </source>
</evidence>
<dbReference type="GO" id="GO:0008270">
    <property type="term" value="F:zinc ion binding"/>
    <property type="evidence" value="ECO:0007669"/>
    <property type="project" value="UniProtKB-KW"/>
</dbReference>
<dbReference type="PANTHER" id="PTHR10048:SF7">
    <property type="entry name" value="PHOSPHATIDYLINOSITOL 3-KINASE CATALYTIC SUBUNIT TYPE 3"/>
    <property type="match status" value="1"/>
</dbReference>
<dbReference type="Gene3D" id="1.25.40.70">
    <property type="entry name" value="Phosphatidylinositol 3-kinase, accessory domain (PIK)"/>
    <property type="match status" value="1"/>
</dbReference>